<dbReference type="Proteomes" id="UP000789704">
    <property type="component" value="Unassembled WGS sequence"/>
</dbReference>
<dbReference type="PANTHER" id="PTHR30250:SF11">
    <property type="entry name" value="O-ANTIGEN TRANSPORTER-RELATED"/>
    <property type="match status" value="1"/>
</dbReference>
<dbReference type="RefSeq" id="WP_228875937.1">
    <property type="nucleotide sequence ID" value="NZ_CAJQYX010000001.1"/>
</dbReference>
<evidence type="ECO:0000313" key="7">
    <source>
        <dbReference type="EMBL" id="CAG4894588.1"/>
    </source>
</evidence>
<dbReference type="InterPro" id="IPR002797">
    <property type="entry name" value="Polysacc_synth"/>
</dbReference>
<gene>
    <name evidence="7" type="primary">rfbX</name>
    <name evidence="7" type="ORF">LMG31841_01944</name>
</gene>
<feature type="transmembrane region" description="Helical" evidence="6">
    <location>
        <begin position="245"/>
        <end position="261"/>
    </location>
</feature>
<keyword evidence="4 6" id="KW-1133">Transmembrane helix</keyword>
<protein>
    <submittedName>
        <fullName evidence="7">O-antigen transporter</fullName>
    </submittedName>
</protein>
<feature type="transmembrane region" description="Helical" evidence="6">
    <location>
        <begin position="82"/>
        <end position="102"/>
    </location>
</feature>
<dbReference type="Pfam" id="PF01943">
    <property type="entry name" value="Polysacc_synt"/>
    <property type="match status" value="1"/>
</dbReference>
<name>A0A9N8X0M4_9BURK</name>
<evidence type="ECO:0000256" key="6">
    <source>
        <dbReference type="SAM" id="Phobius"/>
    </source>
</evidence>
<keyword evidence="8" id="KW-1185">Reference proteome</keyword>
<feature type="transmembrane region" description="Helical" evidence="6">
    <location>
        <begin position="108"/>
        <end position="127"/>
    </location>
</feature>
<comment type="subcellular location">
    <subcellularLocation>
        <location evidence="1">Cell membrane</location>
        <topology evidence="1">Multi-pass membrane protein</topology>
    </subcellularLocation>
</comment>
<sequence length="408" mass="43926">MLYLLVIQGGNYLFPLLLLPYLGRVLGVTEFGVLAYCQAIVQYLILLTDYGHNLTATRLVSVQRNDPAALSAVYSATMAAKLALTFVSFVLLLGGVLFVPGLSAHWPILVAAFVGVVANAVTPVWLFQGLEQMKSLVLPTFVSKIASFLCVVLLVKGQGDAALAALGISLGNVILAVAALWMIHRRRRVSLIATSWAGMRASLGEGFPVFLSLVLVSFYVNFNSILLNYFHGPTVVGQFAMADKIRVAAQALFMVIGQAFYPRISHCNATDPAAAQDLMRTAMLAIFGCALGLFAAIQLLAGWGVELWLGEQFHASIFLLRLEAVLLPVISVAFVFGNLGLLALGRVQVLKNVYAGVTVLHLLYVVPLTRYLGAEGTIISVILTESFGAAAFALLYFREVRPPAHARA</sequence>
<organism evidence="7 8">
    <name type="scientific">Paraburkholderia saeva</name>
    <dbReference type="NCBI Taxonomy" id="2777537"/>
    <lineage>
        <taxon>Bacteria</taxon>
        <taxon>Pseudomonadati</taxon>
        <taxon>Pseudomonadota</taxon>
        <taxon>Betaproteobacteria</taxon>
        <taxon>Burkholderiales</taxon>
        <taxon>Burkholderiaceae</taxon>
        <taxon>Paraburkholderia</taxon>
    </lineage>
</organism>
<feature type="transmembrane region" description="Helical" evidence="6">
    <location>
        <begin position="136"/>
        <end position="155"/>
    </location>
</feature>
<comment type="caution">
    <text evidence="7">The sequence shown here is derived from an EMBL/GenBank/DDBJ whole genome shotgun (WGS) entry which is preliminary data.</text>
</comment>
<proteinExistence type="predicted"/>
<reference evidence="7" key="1">
    <citation type="submission" date="2021-04" db="EMBL/GenBank/DDBJ databases">
        <authorList>
            <person name="Vanwijnsberghe S."/>
        </authorList>
    </citation>
    <scope>NUCLEOTIDE SEQUENCE</scope>
    <source>
        <strain evidence="7">LMG 31841</strain>
    </source>
</reference>
<dbReference type="EMBL" id="CAJQZC010000003">
    <property type="protein sequence ID" value="CAG4894588.1"/>
    <property type="molecule type" value="Genomic_DNA"/>
</dbReference>
<feature type="transmembrane region" description="Helical" evidence="6">
    <location>
        <begin position="325"/>
        <end position="345"/>
    </location>
</feature>
<accession>A0A9N8X0M4</accession>
<feature type="transmembrane region" description="Helical" evidence="6">
    <location>
        <begin position="161"/>
        <end position="183"/>
    </location>
</feature>
<feature type="transmembrane region" description="Helical" evidence="6">
    <location>
        <begin position="378"/>
        <end position="397"/>
    </location>
</feature>
<evidence type="ECO:0000256" key="3">
    <source>
        <dbReference type="ARBA" id="ARBA00022692"/>
    </source>
</evidence>
<dbReference type="InterPro" id="IPR050833">
    <property type="entry name" value="Poly_Biosynth_Transport"/>
</dbReference>
<evidence type="ECO:0000313" key="8">
    <source>
        <dbReference type="Proteomes" id="UP000789704"/>
    </source>
</evidence>
<feature type="transmembrane region" description="Helical" evidence="6">
    <location>
        <begin position="282"/>
        <end position="305"/>
    </location>
</feature>
<evidence type="ECO:0000256" key="2">
    <source>
        <dbReference type="ARBA" id="ARBA00022475"/>
    </source>
</evidence>
<keyword evidence="5 6" id="KW-0472">Membrane</keyword>
<feature type="transmembrane region" description="Helical" evidence="6">
    <location>
        <begin position="352"/>
        <end position="372"/>
    </location>
</feature>
<evidence type="ECO:0000256" key="4">
    <source>
        <dbReference type="ARBA" id="ARBA00022989"/>
    </source>
</evidence>
<feature type="transmembrane region" description="Helical" evidence="6">
    <location>
        <begin position="12"/>
        <end position="37"/>
    </location>
</feature>
<feature type="transmembrane region" description="Helical" evidence="6">
    <location>
        <begin position="203"/>
        <end position="225"/>
    </location>
</feature>
<dbReference type="GO" id="GO:0005886">
    <property type="term" value="C:plasma membrane"/>
    <property type="evidence" value="ECO:0007669"/>
    <property type="project" value="UniProtKB-SubCell"/>
</dbReference>
<dbReference type="AlphaFoldDB" id="A0A9N8X0M4"/>
<evidence type="ECO:0000256" key="1">
    <source>
        <dbReference type="ARBA" id="ARBA00004651"/>
    </source>
</evidence>
<keyword evidence="2" id="KW-1003">Cell membrane</keyword>
<keyword evidence="3 6" id="KW-0812">Transmembrane</keyword>
<evidence type="ECO:0000256" key="5">
    <source>
        <dbReference type="ARBA" id="ARBA00023136"/>
    </source>
</evidence>
<dbReference type="PANTHER" id="PTHR30250">
    <property type="entry name" value="PST FAMILY PREDICTED COLANIC ACID TRANSPORTER"/>
    <property type="match status" value="1"/>
</dbReference>